<gene>
    <name evidence="10" type="ORF">KOR34_31800</name>
</gene>
<protein>
    <submittedName>
        <fullName evidence="10">Type IV pilin biogenesis protein</fullName>
    </submittedName>
</protein>
<evidence type="ECO:0000256" key="7">
    <source>
        <dbReference type="SAM" id="MobiDB-lite"/>
    </source>
</evidence>
<comment type="similarity">
    <text evidence="2">Belongs to the GSP F family.</text>
</comment>
<organism evidence="10 11">
    <name type="scientific">Posidoniimonas corsicana</name>
    <dbReference type="NCBI Taxonomy" id="1938618"/>
    <lineage>
        <taxon>Bacteria</taxon>
        <taxon>Pseudomonadati</taxon>
        <taxon>Planctomycetota</taxon>
        <taxon>Planctomycetia</taxon>
        <taxon>Pirellulales</taxon>
        <taxon>Lacipirellulaceae</taxon>
        <taxon>Posidoniimonas</taxon>
    </lineage>
</organism>
<evidence type="ECO:0000256" key="6">
    <source>
        <dbReference type="ARBA" id="ARBA00023136"/>
    </source>
</evidence>
<dbReference type="AlphaFoldDB" id="A0A5C5VJF6"/>
<dbReference type="OrthoDB" id="242349at2"/>
<proteinExistence type="inferred from homology"/>
<sequence length="426" mass="46158">MSSPVELALMLLLIVGAPLLGVLIRAALRLVYGARGPADGDDLHAGLTILAWALIVLGAVMISFASLMFGVVITAIFCGALLEYVLARRRLQRQTAWAMLNQATRRGHSVAELVSLQKSRFSGVVRNDLEGFAWQVANGESLPMSVAIWRRAFPREAQGYAAIGKQDGTLPVEPDDASQRPMDSTPGGTDTLAYLAWVGVTGVLLVTAMMIWIVPAFRQIFLDFSMDLPRVTQTFLDVTAVFKGSGLAALFVIVLSLGALAALVLFFCYLADVPVLQGLTDRLMFARHRGQLLRLLAIAAERGQPFAKTLQNLAMGHPQFPVGCAQRPLQKSMRAAASGVDWKDALARVGLLKWHELPLLAAAEKSNNLPWALRALSERIVNRSHARWEAVRGVATVGATIVVGLLVMWFCVAMFAPLVKLISNLA</sequence>
<dbReference type="Pfam" id="PF00482">
    <property type="entry name" value="T2SSF"/>
    <property type="match status" value="1"/>
</dbReference>
<evidence type="ECO:0000256" key="8">
    <source>
        <dbReference type="SAM" id="Phobius"/>
    </source>
</evidence>
<feature type="transmembrane region" description="Helical" evidence="8">
    <location>
        <begin position="49"/>
        <end position="82"/>
    </location>
</feature>
<dbReference type="PANTHER" id="PTHR30012">
    <property type="entry name" value="GENERAL SECRETION PATHWAY PROTEIN"/>
    <property type="match status" value="1"/>
</dbReference>
<reference evidence="10 11" key="1">
    <citation type="submission" date="2019-02" db="EMBL/GenBank/DDBJ databases">
        <title>Deep-cultivation of Planctomycetes and their phenomic and genomic characterization uncovers novel biology.</title>
        <authorList>
            <person name="Wiegand S."/>
            <person name="Jogler M."/>
            <person name="Boedeker C."/>
            <person name="Pinto D."/>
            <person name="Vollmers J."/>
            <person name="Rivas-Marin E."/>
            <person name="Kohn T."/>
            <person name="Peeters S.H."/>
            <person name="Heuer A."/>
            <person name="Rast P."/>
            <person name="Oberbeckmann S."/>
            <person name="Bunk B."/>
            <person name="Jeske O."/>
            <person name="Meyerdierks A."/>
            <person name="Storesund J.E."/>
            <person name="Kallscheuer N."/>
            <person name="Luecker S."/>
            <person name="Lage O.M."/>
            <person name="Pohl T."/>
            <person name="Merkel B.J."/>
            <person name="Hornburger P."/>
            <person name="Mueller R.-W."/>
            <person name="Bruemmer F."/>
            <person name="Labrenz M."/>
            <person name="Spormann A.M."/>
            <person name="Op Den Camp H."/>
            <person name="Overmann J."/>
            <person name="Amann R."/>
            <person name="Jetten M.S.M."/>
            <person name="Mascher T."/>
            <person name="Medema M.H."/>
            <person name="Devos D.P."/>
            <person name="Kaster A.-K."/>
            <person name="Ovreas L."/>
            <person name="Rohde M."/>
            <person name="Galperin M.Y."/>
            <person name="Jogler C."/>
        </authorList>
    </citation>
    <scope>NUCLEOTIDE SEQUENCE [LARGE SCALE GENOMIC DNA]</scope>
    <source>
        <strain evidence="10 11">KOR34</strain>
    </source>
</reference>
<feature type="transmembrane region" description="Helical" evidence="8">
    <location>
        <begin position="192"/>
        <end position="214"/>
    </location>
</feature>
<dbReference type="Gene3D" id="1.20.81.30">
    <property type="entry name" value="Type II secretion system (T2SS), domain F"/>
    <property type="match status" value="1"/>
</dbReference>
<dbReference type="Proteomes" id="UP000316714">
    <property type="component" value="Unassembled WGS sequence"/>
</dbReference>
<keyword evidence="4 8" id="KW-0812">Transmembrane</keyword>
<evidence type="ECO:0000256" key="3">
    <source>
        <dbReference type="ARBA" id="ARBA00022475"/>
    </source>
</evidence>
<feature type="region of interest" description="Disordered" evidence="7">
    <location>
        <begin position="166"/>
        <end position="185"/>
    </location>
</feature>
<accession>A0A5C5VJF6</accession>
<evidence type="ECO:0000313" key="10">
    <source>
        <dbReference type="EMBL" id="TWT38211.1"/>
    </source>
</evidence>
<comment type="caution">
    <text evidence="10">The sequence shown here is derived from an EMBL/GenBank/DDBJ whole genome shotgun (WGS) entry which is preliminary data.</text>
</comment>
<dbReference type="RefSeq" id="WP_146565573.1">
    <property type="nucleotide sequence ID" value="NZ_SIHJ01000001.1"/>
</dbReference>
<keyword evidence="5 8" id="KW-1133">Transmembrane helix</keyword>
<name>A0A5C5VJF6_9BACT</name>
<evidence type="ECO:0000256" key="5">
    <source>
        <dbReference type="ARBA" id="ARBA00022989"/>
    </source>
</evidence>
<feature type="transmembrane region" description="Helical" evidence="8">
    <location>
        <begin position="393"/>
        <end position="416"/>
    </location>
</feature>
<evidence type="ECO:0000256" key="4">
    <source>
        <dbReference type="ARBA" id="ARBA00022692"/>
    </source>
</evidence>
<dbReference type="PANTHER" id="PTHR30012:SF0">
    <property type="entry name" value="TYPE II SECRETION SYSTEM PROTEIN F-RELATED"/>
    <property type="match status" value="1"/>
</dbReference>
<dbReference type="GO" id="GO:0005886">
    <property type="term" value="C:plasma membrane"/>
    <property type="evidence" value="ECO:0007669"/>
    <property type="project" value="UniProtKB-SubCell"/>
</dbReference>
<dbReference type="InterPro" id="IPR003004">
    <property type="entry name" value="GspF/PilC"/>
</dbReference>
<dbReference type="EMBL" id="SIHJ01000001">
    <property type="protein sequence ID" value="TWT38211.1"/>
    <property type="molecule type" value="Genomic_DNA"/>
</dbReference>
<keyword evidence="11" id="KW-1185">Reference proteome</keyword>
<keyword evidence="3" id="KW-1003">Cell membrane</keyword>
<evidence type="ECO:0000259" key="9">
    <source>
        <dbReference type="Pfam" id="PF00482"/>
    </source>
</evidence>
<evidence type="ECO:0000256" key="1">
    <source>
        <dbReference type="ARBA" id="ARBA00004651"/>
    </source>
</evidence>
<evidence type="ECO:0000313" key="11">
    <source>
        <dbReference type="Proteomes" id="UP000316714"/>
    </source>
</evidence>
<keyword evidence="6 8" id="KW-0472">Membrane</keyword>
<feature type="domain" description="Type II secretion system protein GspF" evidence="9">
    <location>
        <begin position="293"/>
        <end position="417"/>
    </location>
</feature>
<feature type="transmembrane region" description="Helical" evidence="8">
    <location>
        <begin position="247"/>
        <end position="270"/>
    </location>
</feature>
<evidence type="ECO:0000256" key="2">
    <source>
        <dbReference type="ARBA" id="ARBA00005745"/>
    </source>
</evidence>
<dbReference type="InterPro" id="IPR018076">
    <property type="entry name" value="T2SS_GspF_dom"/>
</dbReference>
<dbReference type="InterPro" id="IPR042094">
    <property type="entry name" value="T2SS_GspF_sf"/>
</dbReference>
<comment type="subcellular location">
    <subcellularLocation>
        <location evidence="1">Cell membrane</location>
        <topology evidence="1">Multi-pass membrane protein</topology>
    </subcellularLocation>
</comment>